<dbReference type="eggNOG" id="COG3567">
    <property type="taxonomic scope" value="Bacteria"/>
</dbReference>
<feature type="domain" description="Nudix hydrolase" evidence="7">
    <location>
        <begin position="495"/>
        <end position="618"/>
    </location>
</feature>
<dbReference type="InterPro" id="IPR015797">
    <property type="entry name" value="NUDIX_hydrolase-like_dom_sf"/>
</dbReference>
<dbReference type="PATRIC" id="fig|1235802.3.peg.1153"/>
<dbReference type="EMBL" id="AQFT01000033">
    <property type="protein sequence ID" value="EMZ34693.1"/>
    <property type="molecule type" value="Genomic_DNA"/>
</dbReference>
<dbReference type="GO" id="GO:0008413">
    <property type="term" value="F:8-oxo-7,8-dihydroguanosine triphosphate pyrophosphatase activity"/>
    <property type="evidence" value="ECO:0007669"/>
    <property type="project" value="TreeGrafter"/>
</dbReference>
<dbReference type="eggNOG" id="COG1051">
    <property type="taxonomic scope" value="Bacteria"/>
</dbReference>
<evidence type="ECO:0000256" key="2">
    <source>
        <dbReference type="ARBA" id="ARBA00005582"/>
    </source>
</evidence>
<keyword evidence="9" id="KW-1185">Reference proteome</keyword>
<comment type="cofactor">
    <cofactor evidence="1">
        <name>Mg(2+)</name>
        <dbReference type="ChEBI" id="CHEBI:18420"/>
    </cofactor>
</comment>
<dbReference type="STRING" id="1235802.C823_01074"/>
<feature type="compositionally biased region" description="Basic and acidic residues" evidence="6">
    <location>
        <begin position="9"/>
        <end position="20"/>
    </location>
</feature>
<keyword evidence="3" id="KW-0479">Metal-binding</keyword>
<dbReference type="Gene3D" id="3.90.79.10">
    <property type="entry name" value="Nucleoside Triphosphate Pyrophosphohydrolase"/>
    <property type="match status" value="1"/>
</dbReference>
<dbReference type="Proteomes" id="UP000012589">
    <property type="component" value="Unassembled WGS sequence"/>
</dbReference>
<dbReference type="InterPro" id="IPR000086">
    <property type="entry name" value="NUDIX_hydrolase_dom"/>
</dbReference>
<dbReference type="PROSITE" id="PS00893">
    <property type="entry name" value="NUDIX_BOX"/>
    <property type="match status" value="1"/>
</dbReference>
<evidence type="ECO:0000256" key="3">
    <source>
        <dbReference type="ARBA" id="ARBA00022723"/>
    </source>
</evidence>
<dbReference type="GO" id="GO:0046872">
    <property type="term" value="F:metal ion binding"/>
    <property type="evidence" value="ECO:0007669"/>
    <property type="project" value="UniProtKB-KW"/>
</dbReference>
<dbReference type="AlphaFoldDB" id="N2B860"/>
<dbReference type="PANTHER" id="PTHR43758:SF2">
    <property type="entry name" value="OXIDIZED PURINE NUCLEOSIDE TRIPHOSPHATE HYDROLASE"/>
    <property type="match status" value="1"/>
</dbReference>
<comment type="similarity">
    <text evidence="2">Belongs to the Nudix hydrolase family.</text>
</comment>
<comment type="caution">
    <text evidence="8">The sequence shown here is derived from an EMBL/GenBank/DDBJ whole genome shotgun (WGS) entry which is preliminary data.</text>
</comment>
<dbReference type="GO" id="GO:0042262">
    <property type="term" value="P:DNA protection"/>
    <property type="evidence" value="ECO:0007669"/>
    <property type="project" value="TreeGrafter"/>
</dbReference>
<dbReference type="InterPro" id="IPR020084">
    <property type="entry name" value="NUDIX_hydrolase_CS"/>
</dbReference>
<evidence type="ECO:0000256" key="1">
    <source>
        <dbReference type="ARBA" id="ARBA00001946"/>
    </source>
</evidence>
<dbReference type="GO" id="GO:0005737">
    <property type="term" value="C:cytoplasm"/>
    <property type="evidence" value="ECO:0007669"/>
    <property type="project" value="TreeGrafter"/>
</dbReference>
<gene>
    <name evidence="8" type="ORF">C823_01074</name>
</gene>
<evidence type="ECO:0000256" key="5">
    <source>
        <dbReference type="ARBA" id="ARBA00022842"/>
    </source>
</evidence>
<dbReference type="SUPFAM" id="SSF55811">
    <property type="entry name" value="Nudix"/>
    <property type="match status" value="1"/>
</dbReference>
<dbReference type="PROSITE" id="PS51462">
    <property type="entry name" value="NUDIX"/>
    <property type="match status" value="1"/>
</dbReference>
<dbReference type="OrthoDB" id="9789229at2"/>
<evidence type="ECO:0000259" key="7">
    <source>
        <dbReference type="PROSITE" id="PS51462"/>
    </source>
</evidence>
<evidence type="ECO:0000313" key="8">
    <source>
        <dbReference type="EMBL" id="EMZ34693.1"/>
    </source>
</evidence>
<dbReference type="PANTHER" id="PTHR43758">
    <property type="entry name" value="7,8-DIHYDRO-8-OXOGUANINE TRIPHOSPHATASE"/>
    <property type="match status" value="1"/>
</dbReference>
<sequence length="641" mass="71749">MGRRKIKKDAKATGERKVQKAREVRRDGYQNLLNKYGTKNDVSENYQFVSDEPVADVELTLNYEGNGLFARIIDIPADEAVSSGFTYGISDTDIENFINNSLDELDFEEMAATAIKWSRLYGGALMVMIIDDGGELTDPVNWDGIRGIDELMVFERPLVTPDYSSIYQHRPDTGTRSKFGLPEFYNISPVYGTAFRVHESRCLLFKNGILPSSTTRTEYRFFGMPEYERVHKALQETVTSHGNGVKLLDRAVQAVYKIKGLATLLNTDEGENTVIRRLQLIDIAKGIINSIAIDADGEDYDYKTVTFSGVKDIVDSTCNMLSAVTNIPQTKLFGRSPAGENATGEGDMENFYKFVERIQKLNLKNNLRTLIDIILIAGKVKGRYGEIPDYTLKFNPLWSLSEKEQADVDKTKADTEYVKAQTAQVYTDMQALDASEVRKRLAESGEFTINDVLNEESGDWDDIPEEYAGESEETINTALSAEQEQAGIPERMETDSVIPSGCGVLVVKDGKVLVGERKDSGLLCGPGGHIENGETSEDAAIREAREEFGINVAELIPVTVLPGMPPEYCPSQVFLCTEFYGEPRAFNDEMENARFEPFSEIRKHEMFLPFRMSVEEFLTELNDLHSPPQAQDTEERGAQYG</sequence>
<proteinExistence type="inferred from homology"/>
<protein>
    <submittedName>
        <fullName evidence="8">HI1409 family phage-associated protein</fullName>
    </submittedName>
</protein>
<feature type="region of interest" description="Disordered" evidence="6">
    <location>
        <begin position="1"/>
        <end position="20"/>
    </location>
</feature>
<organism evidence="8 9">
    <name type="scientific">Eubacterium plexicaudatum ASF492</name>
    <dbReference type="NCBI Taxonomy" id="1235802"/>
    <lineage>
        <taxon>Bacteria</taxon>
        <taxon>Bacillati</taxon>
        <taxon>Bacillota</taxon>
        <taxon>Clostridia</taxon>
        <taxon>Eubacteriales</taxon>
        <taxon>Eubacteriaceae</taxon>
        <taxon>Eubacterium</taxon>
    </lineage>
</organism>
<dbReference type="InterPro" id="IPR024459">
    <property type="entry name" value="Acb1-like_N"/>
</dbReference>
<dbReference type="Pfam" id="PF06381">
    <property type="entry name" value="Phage_portal_3"/>
    <property type="match status" value="1"/>
</dbReference>
<keyword evidence="4" id="KW-0378">Hydrolase</keyword>
<reference evidence="8 9" key="1">
    <citation type="journal article" date="2014" name="Genome Announc.">
        <title>Draft genome sequences of the altered schaedler flora, a defined bacterial community from gnotobiotic mice.</title>
        <authorList>
            <person name="Wannemuehler M.J."/>
            <person name="Overstreet A.M."/>
            <person name="Ward D.V."/>
            <person name="Phillips G.J."/>
        </authorList>
    </citation>
    <scope>NUCLEOTIDE SEQUENCE [LARGE SCALE GENOMIC DNA]</scope>
    <source>
        <strain evidence="8 9">ASF492</strain>
    </source>
</reference>
<name>N2B860_9FIRM</name>
<evidence type="ECO:0000313" key="9">
    <source>
        <dbReference type="Proteomes" id="UP000012589"/>
    </source>
</evidence>
<keyword evidence="5" id="KW-0460">Magnesium</keyword>
<dbReference type="HOGENOM" id="CLU_426844_0_0_9"/>
<accession>N2B860</accession>
<dbReference type="Pfam" id="PF00293">
    <property type="entry name" value="NUDIX"/>
    <property type="match status" value="1"/>
</dbReference>
<evidence type="ECO:0000256" key="6">
    <source>
        <dbReference type="SAM" id="MobiDB-lite"/>
    </source>
</evidence>
<evidence type="ECO:0000256" key="4">
    <source>
        <dbReference type="ARBA" id="ARBA00022801"/>
    </source>
</evidence>